<keyword evidence="1" id="KW-0812">Transmembrane</keyword>
<keyword evidence="3" id="KW-1185">Reference proteome</keyword>
<evidence type="ECO:0000313" key="2">
    <source>
        <dbReference type="EMBL" id="GIJ63213.1"/>
    </source>
</evidence>
<feature type="transmembrane region" description="Helical" evidence="1">
    <location>
        <begin position="187"/>
        <end position="205"/>
    </location>
</feature>
<evidence type="ECO:0000256" key="1">
    <source>
        <dbReference type="SAM" id="Phobius"/>
    </source>
</evidence>
<protein>
    <recommendedName>
        <fullName evidence="4">DUF4386 domain-containing protein</fullName>
    </recommendedName>
</protein>
<evidence type="ECO:0008006" key="4">
    <source>
        <dbReference type="Google" id="ProtNLM"/>
    </source>
</evidence>
<gene>
    <name evidence="2" type="ORF">Vau01_107290</name>
</gene>
<comment type="caution">
    <text evidence="2">The sequence shown here is derived from an EMBL/GenBank/DDBJ whole genome shotgun (WGS) entry which is preliminary data.</text>
</comment>
<evidence type="ECO:0000313" key="3">
    <source>
        <dbReference type="Proteomes" id="UP000612585"/>
    </source>
</evidence>
<accession>A0A8J3ZI30</accession>
<dbReference type="AlphaFoldDB" id="A0A8J3ZI30"/>
<dbReference type="EMBL" id="BOPG01000089">
    <property type="protein sequence ID" value="GIJ63213.1"/>
    <property type="molecule type" value="Genomic_DNA"/>
</dbReference>
<feature type="transmembrane region" description="Helical" evidence="1">
    <location>
        <begin position="132"/>
        <end position="154"/>
    </location>
</feature>
<feature type="transmembrane region" description="Helical" evidence="1">
    <location>
        <begin position="86"/>
        <end position="112"/>
    </location>
</feature>
<sequence>MSTSRSGPPLIVPGAAFTVLTIASIAMAAGVPRPTAPAADVLTYVQEHATSMRVSAFLTLGAAVSLAIWAAVAFRRLQVLGTTAPGSAIALAGGLLASAFLALSGLVGWVAARGPADDALATVLRDLTFATGGPGHIAFFGLLLAGVSVPMLLLRIRRPAAVTGLVLAVIAELSTLTLLTLDAAPTLPVARFGGIAWLVAVSLLLPTTRPRTADPAAVRTA</sequence>
<keyword evidence="1" id="KW-1133">Transmembrane helix</keyword>
<name>A0A8J3ZI30_9ACTN</name>
<proteinExistence type="predicted"/>
<dbReference type="RefSeq" id="WP_204009292.1">
    <property type="nucleotide sequence ID" value="NZ_BOPG01000089.1"/>
</dbReference>
<organism evidence="2 3">
    <name type="scientific">Virgisporangium aurantiacum</name>
    <dbReference type="NCBI Taxonomy" id="175570"/>
    <lineage>
        <taxon>Bacteria</taxon>
        <taxon>Bacillati</taxon>
        <taxon>Actinomycetota</taxon>
        <taxon>Actinomycetes</taxon>
        <taxon>Micromonosporales</taxon>
        <taxon>Micromonosporaceae</taxon>
        <taxon>Virgisporangium</taxon>
    </lineage>
</organism>
<dbReference type="Proteomes" id="UP000612585">
    <property type="component" value="Unassembled WGS sequence"/>
</dbReference>
<feature type="transmembrane region" description="Helical" evidence="1">
    <location>
        <begin position="161"/>
        <end position="181"/>
    </location>
</feature>
<keyword evidence="1" id="KW-0472">Membrane</keyword>
<feature type="transmembrane region" description="Helical" evidence="1">
    <location>
        <begin position="52"/>
        <end position="74"/>
    </location>
</feature>
<reference evidence="2" key="1">
    <citation type="submission" date="2021-01" db="EMBL/GenBank/DDBJ databases">
        <title>Whole genome shotgun sequence of Virgisporangium aurantiacum NBRC 16421.</title>
        <authorList>
            <person name="Komaki H."/>
            <person name="Tamura T."/>
        </authorList>
    </citation>
    <scope>NUCLEOTIDE SEQUENCE</scope>
    <source>
        <strain evidence="2">NBRC 16421</strain>
    </source>
</reference>